<dbReference type="RefSeq" id="WP_260795046.1">
    <property type="nucleotide sequence ID" value="NZ_CP093313.1"/>
</dbReference>
<dbReference type="Gene3D" id="3.90.1150.10">
    <property type="entry name" value="Aspartate Aminotransferase, domain 1"/>
    <property type="match status" value="1"/>
</dbReference>
<evidence type="ECO:0000256" key="4">
    <source>
        <dbReference type="ARBA" id="ARBA00022679"/>
    </source>
</evidence>
<proteinExistence type="inferred from homology"/>
<dbReference type="GO" id="GO:0042802">
    <property type="term" value="F:identical protein binding"/>
    <property type="evidence" value="ECO:0007669"/>
    <property type="project" value="TreeGrafter"/>
</dbReference>
<name>A0A9J7BSE0_9BACT</name>
<evidence type="ECO:0000256" key="3">
    <source>
        <dbReference type="ARBA" id="ARBA00022576"/>
    </source>
</evidence>
<dbReference type="GO" id="GO:0008483">
    <property type="term" value="F:transaminase activity"/>
    <property type="evidence" value="ECO:0007669"/>
    <property type="project" value="UniProtKB-KW"/>
</dbReference>
<keyword evidence="3 7" id="KW-0032">Aminotransferase</keyword>
<dbReference type="GO" id="GO:0030170">
    <property type="term" value="F:pyridoxal phosphate binding"/>
    <property type="evidence" value="ECO:0007669"/>
    <property type="project" value="InterPro"/>
</dbReference>
<reference evidence="7" key="1">
    <citation type="submission" date="2021-04" db="EMBL/GenBank/DDBJ databases">
        <title>Phylogenetic analysis of Acidobacteriaceae.</title>
        <authorList>
            <person name="Qiu L."/>
            <person name="Zhang Q."/>
        </authorList>
    </citation>
    <scope>NUCLEOTIDE SEQUENCE</scope>
    <source>
        <strain evidence="7">DSM 25168</strain>
    </source>
</reference>
<dbReference type="NCBIfam" id="NF004426">
    <property type="entry name" value="PRK05769.1"/>
    <property type="match status" value="1"/>
</dbReference>
<protein>
    <submittedName>
        <fullName evidence="7">Acetyl ornithine aminotransferase family protein</fullName>
    </submittedName>
</protein>
<dbReference type="FunFam" id="3.40.640.10:FF:000013">
    <property type="entry name" value="4-aminobutyrate aminotransferase"/>
    <property type="match status" value="1"/>
</dbReference>
<dbReference type="InterPro" id="IPR049704">
    <property type="entry name" value="Aminotrans_3_PPA_site"/>
</dbReference>
<dbReference type="InterPro" id="IPR005814">
    <property type="entry name" value="Aminotrans_3"/>
</dbReference>
<sequence>MTDKSLHEQYGPKLVTELPGPKAKAAVEADDRLISPSYTRSYPLVAKSGKGVRVTDVDGNEFLDFSAGIAVTSTGHCHPEVVAAIQKQAAELIHISGTDFYNEPLTDLAAKLSAVAPMKGPHRFFYGNSGAEAVECAMKLARYHTERQNIIAFLGAFHGRTMGALSLTASKPQQKRRFAPLVPGVTHVRYPYAYRGCTGGPQEEEAFALGCARYIEEKLFKTILPPEEVAAIFVEPIQGEGGYVVAPANFMRELRAICDKYGILLVVDEVQSGAGRTGKWWAVEHTGVEPDIVCMAKGIASGMPLGICMSRAEIMDWVPGSHASTFGGNPVSLAAALATIDVLQREGIANAARVGRLMLERLNGWKETHPLVGDVRGRGLMIGIELVKDRATRVPATALRNRVETLAFERGLMILGCGETSIRLCPPLIVSEEEATVALDILEEALTIVEKEHSREAEMEMAGA</sequence>
<dbReference type="InterPro" id="IPR015421">
    <property type="entry name" value="PyrdxlP-dep_Trfase_major"/>
</dbReference>
<evidence type="ECO:0000313" key="7">
    <source>
        <dbReference type="EMBL" id="UWZ85497.1"/>
    </source>
</evidence>
<comment type="similarity">
    <text evidence="2 6">Belongs to the class-III pyridoxal-phosphate-dependent aminotransferase family.</text>
</comment>
<evidence type="ECO:0000256" key="5">
    <source>
        <dbReference type="ARBA" id="ARBA00022898"/>
    </source>
</evidence>
<dbReference type="AlphaFoldDB" id="A0A9J7BSE0"/>
<dbReference type="Pfam" id="PF00202">
    <property type="entry name" value="Aminotran_3"/>
    <property type="match status" value="1"/>
</dbReference>
<dbReference type="PIRSF" id="PIRSF000521">
    <property type="entry name" value="Transaminase_4ab_Lys_Orn"/>
    <property type="match status" value="1"/>
</dbReference>
<dbReference type="PANTHER" id="PTHR11986:SF58">
    <property type="entry name" value="LEUCINE_METHIONINE RACEMASE"/>
    <property type="match status" value="1"/>
</dbReference>
<dbReference type="SUPFAM" id="SSF53383">
    <property type="entry name" value="PLP-dependent transferases"/>
    <property type="match status" value="1"/>
</dbReference>
<evidence type="ECO:0000256" key="2">
    <source>
        <dbReference type="ARBA" id="ARBA00008954"/>
    </source>
</evidence>
<evidence type="ECO:0000256" key="6">
    <source>
        <dbReference type="RuleBase" id="RU003560"/>
    </source>
</evidence>
<comment type="cofactor">
    <cofactor evidence="1">
        <name>pyridoxal 5'-phosphate</name>
        <dbReference type="ChEBI" id="CHEBI:597326"/>
    </cofactor>
</comment>
<dbReference type="InterPro" id="IPR050103">
    <property type="entry name" value="Class-III_PLP-dep_AT"/>
</dbReference>
<dbReference type="PROSITE" id="PS00600">
    <property type="entry name" value="AA_TRANSFER_CLASS_3"/>
    <property type="match status" value="1"/>
</dbReference>
<organism evidence="7 8">
    <name type="scientific">Occallatibacter riparius</name>
    <dbReference type="NCBI Taxonomy" id="1002689"/>
    <lineage>
        <taxon>Bacteria</taxon>
        <taxon>Pseudomonadati</taxon>
        <taxon>Acidobacteriota</taxon>
        <taxon>Terriglobia</taxon>
        <taxon>Terriglobales</taxon>
        <taxon>Acidobacteriaceae</taxon>
        <taxon>Occallatibacter</taxon>
    </lineage>
</organism>
<dbReference type="InterPro" id="IPR015422">
    <property type="entry name" value="PyrdxlP-dep_Trfase_small"/>
</dbReference>
<evidence type="ECO:0000313" key="8">
    <source>
        <dbReference type="Proteomes" id="UP001059380"/>
    </source>
</evidence>
<dbReference type="InterPro" id="IPR015424">
    <property type="entry name" value="PyrdxlP-dep_Trfase"/>
</dbReference>
<dbReference type="PANTHER" id="PTHR11986">
    <property type="entry name" value="AMINOTRANSFERASE CLASS III"/>
    <property type="match status" value="1"/>
</dbReference>
<evidence type="ECO:0000256" key="1">
    <source>
        <dbReference type="ARBA" id="ARBA00001933"/>
    </source>
</evidence>
<accession>A0A9J7BSE0</accession>
<keyword evidence="8" id="KW-1185">Reference proteome</keyword>
<keyword evidence="4" id="KW-0808">Transferase</keyword>
<dbReference type="EMBL" id="CP093313">
    <property type="protein sequence ID" value="UWZ85497.1"/>
    <property type="molecule type" value="Genomic_DNA"/>
</dbReference>
<dbReference type="Gene3D" id="3.40.640.10">
    <property type="entry name" value="Type I PLP-dependent aspartate aminotransferase-like (Major domain)"/>
    <property type="match status" value="1"/>
</dbReference>
<gene>
    <name evidence="7" type="ORF">MOP44_06025</name>
</gene>
<keyword evidence="5 6" id="KW-0663">Pyridoxal phosphate</keyword>
<dbReference type="KEGG" id="orp:MOP44_06025"/>
<dbReference type="Proteomes" id="UP001059380">
    <property type="component" value="Chromosome"/>
</dbReference>
<dbReference type="CDD" id="cd00610">
    <property type="entry name" value="OAT_like"/>
    <property type="match status" value="1"/>
</dbReference>